<dbReference type="KEGG" id="ovi:T265_15415"/>
<dbReference type="InterPro" id="IPR035914">
    <property type="entry name" value="Sperma_CUB_dom_sf"/>
</dbReference>
<proteinExistence type="predicted"/>
<dbReference type="GeneID" id="20329580"/>
<dbReference type="InterPro" id="IPR000859">
    <property type="entry name" value="CUB_dom"/>
</dbReference>
<dbReference type="CDD" id="cd00041">
    <property type="entry name" value="CUB"/>
    <property type="match status" value="2"/>
</dbReference>
<dbReference type="SUPFAM" id="SSF49854">
    <property type="entry name" value="Spermadhesin, CUB domain"/>
    <property type="match status" value="2"/>
</dbReference>
<feature type="domain" description="CUB" evidence="4">
    <location>
        <begin position="133"/>
        <end position="246"/>
    </location>
</feature>
<protein>
    <recommendedName>
        <fullName evidence="4">CUB domain-containing protein</fullName>
    </recommendedName>
</protein>
<evidence type="ECO:0000259" key="4">
    <source>
        <dbReference type="PROSITE" id="PS01180"/>
    </source>
</evidence>
<dbReference type="EMBL" id="KL597109">
    <property type="protein sequence ID" value="KER19990.1"/>
    <property type="molecule type" value="Genomic_DNA"/>
</dbReference>
<reference evidence="5 6" key="1">
    <citation type="submission" date="2013-11" db="EMBL/GenBank/DDBJ databases">
        <title>Opisthorchis viverrini - life in the bile duct.</title>
        <authorList>
            <person name="Young N.D."/>
            <person name="Nagarajan N."/>
            <person name="Lin S.J."/>
            <person name="Korhonen P.K."/>
            <person name="Jex A.R."/>
            <person name="Hall R.S."/>
            <person name="Safavi-Hemami H."/>
            <person name="Kaewkong W."/>
            <person name="Bertrand D."/>
            <person name="Gao S."/>
            <person name="Seet Q."/>
            <person name="Wongkham S."/>
            <person name="Teh B.T."/>
            <person name="Wongkham C."/>
            <person name="Intapan P.M."/>
            <person name="Maleewong W."/>
            <person name="Yang X."/>
            <person name="Hu M."/>
            <person name="Wang Z."/>
            <person name="Hofmann A."/>
            <person name="Sternberg P.W."/>
            <person name="Tan P."/>
            <person name="Wang J."/>
            <person name="Gasser R.B."/>
        </authorList>
    </citation>
    <scope>NUCLEOTIDE SEQUENCE [LARGE SCALE GENOMIC DNA]</scope>
</reference>
<dbReference type="PANTHER" id="PTHR24251">
    <property type="entry name" value="OVOCHYMASE-RELATED"/>
    <property type="match status" value="1"/>
</dbReference>
<accession>A0A074Z9R8</accession>
<dbReference type="AlphaFoldDB" id="A0A074Z9R8"/>
<dbReference type="FunFam" id="2.60.120.290:FF:000005">
    <property type="entry name" value="Procollagen C-endopeptidase enhancer 1"/>
    <property type="match status" value="2"/>
</dbReference>
<keyword evidence="6" id="KW-1185">Reference proteome</keyword>
<dbReference type="STRING" id="6198.A0A074Z9R8"/>
<keyword evidence="1" id="KW-0677">Repeat</keyword>
<evidence type="ECO:0000256" key="3">
    <source>
        <dbReference type="PROSITE-ProRule" id="PRU00059"/>
    </source>
</evidence>
<keyword evidence="2" id="KW-1015">Disulfide bond</keyword>
<name>A0A074Z9R8_OPIVI</name>
<evidence type="ECO:0000313" key="5">
    <source>
        <dbReference type="EMBL" id="KER19990.1"/>
    </source>
</evidence>
<comment type="caution">
    <text evidence="3">Lacks conserved residue(s) required for the propagation of feature annotation.</text>
</comment>
<evidence type="ECO:0000313" key="6">
    <source>
        <dbReference type="Proteomes" id="UP000054324"/>
    </source>
</evidence>
<evidence type="ECO:0000256" key="1">
    <source>
        <dbReference type="ARBA" id="ARBA00022737"/>
    </source>
</evidence>
<sequence length="254" mass="28833">LECGEVLEGESGEFRSPGYPVAYPDNLNCTWTIYKPRGLSVLVFPTFEVEESYTGERCEYDFVHITIGTGDDQVIHGPFCGFEPPAPIVFHKQVTIQFISDGIRAFQGFEAVFLLERTAKRKPEISTQNNLKCGEVLDGYSGQFHSPGYPESYFDNLNCTWKIRKPRGLSELKFVSFDVEESYTGERCEYDFVHITVGTGDDKLVHGPFCGFDPPDPIVFRQNVTIKFISDSIRTFKGFKAVFRPVKKFGRREA</sequence>
<organism evidence="5 6">
    <name type="scientific">Opisthorchis viverrini</name>
    <name type="common">Southeast Asian liver fluke</name>
    <dbReference type="NCBI Taxonomy" id="6198"/>
    <lineage>
        <taxon>Eukaryota</taxon>
        <taxon>Metazoa</taxon>
        <taxon>Spiralia</taxon>
        <taxon>Lophotrochozoa</taxon>
        <taxon>Platyhelminthes</taxon>
        <taxon>Trematoda</taxon>
        <taxon>Digenea</taxon>
        <taxon>Opisthorchiida</taxon>
        <taxon>Opisthorchiata</taxon>
        <taxon>Opisthorchiidae</taxon>
        <taxon>Opisthorchis</taxon>
    </lineage>
</organism>
<feature type="non-terminal residue" evidence="5">
    <location>
        <position position="254"/>
    </location>
</feature>
<evidence type="ECO:0000256" key="2">
    <source>
        <dbReference type="ARBA" id="ARBA00023157"/>
    </source>
</evidence>
<feature type="domain" description="CUB" evidence="4">
    <location>
        <begin position="3"/>
        <end position="116"/>
    </location>
</feature>
<dbReference type="PROSITE" id="PS01180">
    <property type="entry name" value="CUB"/>
    <property type="match status" value="2"/>
</dbReference>
<dbReference type="OrthoDB" id="5975444at2759"/>
<gene>
    <name evidence="5" type="ORF">T265_15415</name>
</gene>
<dbReference type="SMART" id="SM00042">
    <property type="entry name" value="CUB"/>
    <property type="match status" value="2"/>
</dbReference>
<dbReference type="Pfam" id="PF00431">
    <property type="entry name" value="CUB"/>
    <property type="match status" value="2"/>
</dbReference>
<feature type="non-terminal residue" evidence="5">
    <location>
        <position position="1"/>
    </location>
</feature>
<dbReference type="Proteomes" id="UP000054324">
    <property type="component" value="Unassembled WGS sequence"/>
</dbReference>
<dbReference type="Gene3D" id="2.60.120.290">
    <property type="entry name" value="Spermadhesin, CUB domain"/>
    <property type="match status" value="2"/>
</dbReference>
<dbReference type="PANTHER" id="PTHR24251:SF50">
    <property type="entry name" value="ATTRACTIN-LIKE 1A"/>
    <property type="match status" value="1"/>
</dbReference>
<dbReference type="RefSeq" id="XP_009176266.1">
    <property type="nucleotide sequence ID" value="XM_009178002.1"/>
</dbReference>
<dbReference type="CTD" id="20329580"/>